<dbReference type="InterPro" id="IPR011989">
    <property type="entry name" value="ARM-like"/>
</dbReference>
<comment type="caution">
    <text evidence="5">The sequence shown here is derived from an EMBL/GenBank/DDBJ whole genome shotgun (WGS) entry which is preliminary data.</text>
</comment>
<keyword evidence="6" id="KW-1185">Reference proteome</keyword>
<dbReference type="EMBL" id="JACGCI010000003">
    <property type="protein sequence ID" value="KAF6765219.1"/>
    <property type="molecule type" value="Genomic_DNA"/>
</dbReference>
<dbReference type="Gene3D" id="1.25.10.10">
    <property type="entry name" value="Leucine-rich Repeat Variant"/>
    <property type="match status" value="1"/>
</dbReference>
<evidence type="ECO:0000256" key="1">
    <source>
        <dbReference type="ARBA" id="ARBA00022737"/>
    </source>
</evidence>
<organism evidence="5 6">
    <name type="scientific">Ephemerocybe angulata</name>
    <dbReference type="NCBI Taxonomy" id="980116"/>
    <lineage>
        <taxon>Eukaryota</taxon>
        <taxon>Fungi</taxon>
        <taxon>Dikarya</taxon>
        <taxon>Basidiomycota</taxon>
        <taxon>Agaricomycotina</taxon>
        <taxon>Agaricomycetes</taxon>
        <taxon>Agaricomycetidae</taxon>
        <taxon>Agaricales</taxon>
        <taxon>Agaricineae</taxon>
        <taxon>Psathyrellaceae</taxon>
        <taxon>Ephemerocybe</taxon>
    </lineage>
</organism>
<dbReference type="CDD" id="cd07920">
    <property type="entry name" value="Pumilio"/>
    <property type="match status" value="1"/>
</dbReference>
<protein>
    <submittedName>
        <fullName evidence="5">Armadillo-type protein</fullName>
    </submittedName>
</protein>
<evidence type="ECO:0000256" key="2">
    <source>
        <dbReference type="PROSITE-ProRule" id="PRU00317"/>
    </source>
</evidence>
<reference evidence="5 6" key="1">
    <citation type="submission" date="2020-07" db="EMBL/GenBank/DDBJ databases">
        <title>Comparative genomics of pyrophilous fungi reveals a link between fire events and developmental genes.</title>
        <authorList>
            <consortium name="DOE Joint Genome Institute"/>
            <person name="Steindorff A.S."/>
            <person name="Carver A."/>
            <person name="Calhoun S."/>
            <person name="Stillman K."/>
            <person name="Liu H."/>
            <person name="Lipzen A."/>
            <person name="Pangilinan J."/>
            <person name="Labutti K."/>
            <person name="Bruns T.D."/>
            <person name="Grigoriev I.V."/>
        </authorList>
    </citation>
    <scope>NUCLEOTIDE SEQUENCE [LARGE SCALE GENOMIC DNA]</scope>
    <source>
        <strain evidence="5 6">CBS 144469</strain>
    </source>
</reference>
<feature type="region of interest" description="Disordered" evidence="3">
    <location>
        <begin position="65"/>
        <end position="95"/>
    </location>
</feature>
<feature type="repeat" description="Pumilio" evidence="2">
    <location>
        <begin position="380"/>
        <end position="417"/>
    </location>
</feature>
<dbReference type="AlphaFoldDB" id="A0A8H6IHU5"/>
<feature type="repeat" description="Pumilio" evidence="2">
    <location>
        <begin position="272"/>
        <end position="307"/>
    </location>
</feature>
<dbReference type="InterPro" id="IPR033712">
    <property type="entry name" value="Pumilio_RNA-bd"/>
</dbReference>
<dbReference type="PANTHER" id="PTHR12537">
    <property type="entry name" value="RNA BINDING PROTEIN PUMILIO-RELATED"/>
    <property type="match status" value="1"/>
</dbReference>
<dbReference type="PROSITE" id="PS50303">
    <property type="entry name" value="PUM_HD"/>
    <property type="match status" value="1"/>
</dbReference>
<evidence type="ECO:0000256" key="3">
    <source>
        <dbReference type="SAM" id="MobiDB-lite"/>
    </source>
</evidence>
<gene>
    <name evidence="5" type="ORF">DFP72DRAFT_870456</name>
</gene>
<dbReference type="InterPro" id="IPR001313">
    <property type="entry name" value="Pumilio_RNA-bd_rpt"/>
</dbReference>
<sequence>MSACFAPPPPHIEWVLIPGGIVPPSPERRLALGPGHGFLPPQPYSPTLPSFHYLPTPFPPKPAVYPSFSPPLLQHGSQPSAPSKKKKQPQLRLLNGPKLVRSSVGPIPKLLHDFRTTQDRKWKLKDIVGHVAEFSRDQYGSRFLQDAIDSPGASDDDLDMVRREIISAGLLDLSKDMFGNYVVQRIAERSDAQYYAGYVDLLIDHVRDLSLHVYGCRVIQKLLDLVPPSHQARLVQRLEPHVAECVKNAHGNHVIQKILEVVPLQLLDFVSGFVGHALEIAKHPYGCRVLQRCLEYLPLEQAQPLLDEFMEQVPEMINDQYGNYVVQYLLEHGGDRERGYLQIWIRGQLVELGKHKHASNVCEVAIAHGSESERGALIAELMLPGAVWALIHDQYGNYVVQRSLNCATGFQRQLLFGLVDQELCRAFANTPNPAECKHLIAIDHILKVNRRSYRSSPM</sequence>
<dbReference type="Pfam" id="PF00806">
    <property type="entry name" value="PUF"/>
    <property type="match status" value="8"/>
</dbReference>
<dbReference type="InterPro" id="IPR033133">
    <property type="entry name" value="PUM-HD"/>
</dbReference>
<dbReference type="Proteomes" id="UP000521943">
    <property type="component" value="Unassembled WGS sequence"/>
</dbReference>
<evidence type="ECO:0000313" key="6">
    <source>
        <dbReference type="Proteomes" id="UP000521943"/>
    </source>
</evidence>
<dbReference type="GO" id="GO:0010608">
    <property type="term" value="P:post-transcriptional regulation of gene expression"/>
    <property type="evidence" value="ECO:0007669"/>
    <property type="project" value="TreeGrafter"/>
</dbReference>
<dbReference type="PANTHER" id="PTHR12537:SF12">
    <property type="entry name" value="MATERNAL PROTEIN PUMILIO"/>
    <property type="match status" value="1"/>
</dbReference>
<feature type="repeat" description="Pumilio" evidence="2">
    <location>
        <begin position="308"/>
        <end position="346"/>
    </location>
</feature>
<evidence type="ECO:0000313" key="5">
    <source>
        <dbReference type="EMBL" id="KAF6765219.1"/>
    </source>
</evidence>
<proteinExistence type="predicted"/>
<dbReference type="GO" id="GO:0005737">
    <property type="term" value="C:cytoplasm"/>
    <property type="evidence" value="ECO:0007669"/>
    <property type="project" value="TreeGrafter"/>
</dbReference>
<accession>A0A8H6IHU5</accession>
<feature type="repeat" description="Pumilio" evidence="2">
    <location>
        <begin position="200"/>
        <end position="236"/>
    </location>
</feature>
<feature type="domain" description="PUM-HD" evidence="4">
    <location>
        <begin position="106"/>
        <end position="447"/>
    </location>
</feature>
<dbReference type="OrthoDB" id="668540at2759"/>
<feature type="repeat" description="Pumilio" evidence="2">
    <location>
        <begin position="126"/>
        <end position="162"/>
    </location>
</feature>
<dbReference type="SUPFAM" id="SSF48371">
    <property type="entry name" value="ARM repeat"/>
    <property type="match status" value="1"/>
</dbReference>
<evidence type="ECO:0000259" key="4">
    <source>
        <dbReference type="PROSITE" id="PS50303"/>
    </source>
</evidence>
<dbReference type="PROSITE" id="PS50302">
    <property type="entry name" value="PUM"/>
    <property type="match status" value="5"/>
</dbReference>
<dbReference type="InterPro" id="IPR016024">
    <property type="entry name" value="ARM-type_fold"/>
</dbReference>
<dbReference type="GO" id="GO:0003729">
    <property type="term" value="F:mRNA binding"/>
    <property type="evidence" value="ECO:0007669"/>
    <property type="project" value="TreeGrafter"/>
</dbReference>
<name>A0A8H6IHU5_9AGAR</name>
<keyword evidence="1" id="KW-0677">Repeat</keyword>
<dbReference type="SMART" id="SM00025">
    <property type="entry name" value="Pumilio"/>
    <property type="match status" value="8"/>
</dbReference>